<evidence type="ECO:0000256" key="2">
    <source>
        <dbReference type="ARBA" id="ARBA00012682"/>
    </source>
</evidence>
<dbReference type="Pfam" id="PF13377">
    <property type="entry name" value="Peripla_BP_3"/>
    <property type="match status" value="1"/>
</dbReference>
<comment type="catalytic activity">
    <reaction evidence="12">
        <text>2 superoxide + 2 H(+) = H2O2 + O2</text>
        <dbReference type="Rhea" id="RHEA:20696"/>
        <dbReference type="ChEBI" id="CHEBI:15378"/>
        <dbReference type="ChEBI" id="CHEBI:15379"/>
        <dbReference type="ChEBI" id="CHEBI:16240"/>
        <dbReference type="ChEBI" id="CHEBI:18421"/>
        <dbReference type="EC" id="1.15.1.1"/>
    </reaction>
</comment>
<dbReference type="FunFam" id="1.10.287.990:FF:000002">
    <property type="entry name" value="Superoxide dismutase"/>
    <property type="match status" value="1"/>
</dbReference>
<comment type="caution">
    <text evidence="14">The sequence shown here is derived from an EMBL/GenBank/DDBJ whole genome shotgun (WGS) entry which is preliminary data.</text>
</comment>
<evidence type="ECO:0000256" key="3">
    <source>
        <dbReference type="ARBA" id="ARBA00014767"/>
    </source>
</evidence>
<evidence type="ECO:0000256" key="12">
    <source>
        <dbReference type="ARBA" id="ARBA00049204"/>
    </source>
</evidence>
<dbReference type="Pfam" id="PF00356">
    <property type="entry name" value="LacI"/>
    <property type="match status" value="1"/>
</dbReference>
<dbReference type="GO" id="GO:0046872">
    <property type="term" value="F:metal ion binding"/>
    <property type="evidence" value="ECO:0007669"/>
    <property type="project" value="UniProtKB-KW"/>
</dbReference>
<keyword evidence="6" id="KW-0560">Oxidoreductase</keyword>
<dbReference type="SUPFAM" id="SSF47413">
    <property type="entry name" value="lambda repressor-like DNA-binding domains"/>
    <property type="match status" value="1"/>
</dbReference>
<dbReference type="SMART" id="SM00354">
    <property type="entry name" value="HTH_LACI"/>
    <property type="match status" value="1"/>
</dbReference>
<evidence type="ECO:0000256" key="8">
    <source>
        <dbReference type="ARBA" id="ARBA00023015"/>
    </source>
</evidence>
<dbReference type="PANTHER" id="PTHR30146">
    <property type="entry name" value="LACI-RELATED TRANSCRIPTIONAL REPRESSOR"/>
    <property type="match status" value="1"/>
</dbReference>
<dbReference type="EMBL" id="ANFO01000055">
    <property type="protein sequence ID" value="KGQ13133.1"/>
    <property type="molecule type" value="Genomic_DNA"/>
</dbReference>
<dbReference type="EC" id="1.15.1.1" evidence="2"/>
<evidence type="ECO:0000313" key="14">
    <source>
        <dbReference type="EMBL" id="KGQ13133.1"/>
    </source>
</evidence>
<dbReference type="Gene3D" id="3.55.40.20">
    <property type="entry name" value="Iron/manganese superoxide dismutase, C-terminal domain"/>
    <property type="match status" value="1"/>
</dbReference>
<dbReference type="Pfam" id="PF02777">
    <property type="entry name" value="Sod_Fe_C"/>
    <property type="match status" value="1"/>
</dbReference>
<keyword evidence="4" id="KW-0678">Repressor</keyword>
<name>A0A0A2VZR5_BEABA</name>
<reference evidence="14 15" key="1">
    <citation type="submission" date="2012-10" db="EMBL/GenBank/DDBJ databases">
        <title>Genome sequencing and analysis of entomopathogenic fungi Beauveria bassiana D1-5.</title>
        <authorList>
            <person name="Li Q."/>
            <person name="Wang L."/>
            <person name="Zhang Z."/>
            <person name="Wang Q."/>
            <person name="Ren J."/>
            <person name="Wang M."/>
            <person name="Xu W."/>
            <person name="Wang J."/>
            <person name="Lu Y."/>
            <person name="Du Q."/>
            <person name="Sun Z."/>
        </authorList>
    </citation>
    <scope>NUCLEOTIDE SEQUENCE [LARGE SCALE GENOMIC DNA]</scope>
    <source>
        <strain evidence="14 15">D1-5</strain>
    </source>
</reference>
<dbReference type="GO" id="GO:0005737">
    <property type="term" value="C:cytoplasm"/>
    <property type="evidence" value="ECO:0007669"/>
    <property type="project" value="UniProtKB-ARBA"/>
</dbReference>
<dbReference type="Proteomes" id="UP000030106">
    <property type="component" value="Unassembled WGS sequence"/>
</dbReference>
<sequence length="814" mass="91004">MSFELPTLPYAKDALAPHISAETLEYHYGKHHQTYVTNLNNLIKSSPFEGKTLEEIVRTSDGAIFNNAAQVWNHTFYWHCLAPNAGGEPTGEVLAAINHAFGSVEAFKKQFTEAAIKNFGSGWTWLVKNSDGSLAIVSTSNAGTPLTTGAKPLLTVDVWEHAYYIDYRNARPVYLDHFWALVNWNFVAQNLRPGNNQTQYDNRSHHGKLQIGTHHIGFPSSTLPRDKPKSFANLPRIARQRPPPADVAKRANVSTTTVSHVINKTRFVAEETRNAVWAAIKELHYSPSAVARSLKVNHTKSIGLLATSSEAPYFAEIIESVENSCFAKGYTLILGNAHNNYEKQRAYLSMMAQKRVDGLLVMCSEYPDTLLSTLEEYRHIPMVVMDWGEARADFTDSVVDNAFHGGYLAGRYLIERGHRDIGAIPGQLERNTGGGRHAGFLKALEEANIKVPDNWVVQGDFEPESGYRAMQQLLNQPHRPTAVFCGGDIMAMGAICAADEMGLRVPQDISIIGYDNVRNARYFSPALTTIHQPKERLGETAFNMLLDRIINKREESQTIEVHPRLIERRSVADVQQPAQRGRGIILPPRQAAGRVRERVFKPQRFPVALYQPRPGNRPGRIFQHKGWPGANVVIQNDTGLLRKRMAGRDHAAPAQGAHVPERVAPPDRDCLRCANRGLNPPVRQGIPHAVEHFLGDPQFDIRKMTIKIQHQLAGSLRFNDIVYRNRQVPSPAVGYLLALLTRCHHFFDNRPTFFEKKRPGGGQLNVPVTPFKQRHGQPLLKLAHRVADGRRHAVKLLGRTAKAAVSSHGVNHFQ</sequence>
<dbReference type="SUPFAM" id="SSF54719">
    <property type="entry name" value="Fe,Mn superoxide dismutase (SOD), C-terminal domain"/>
    <property type="match status" value="1"/>
</dbReference>
<dbReference type="PRINTS" id="PR01703">
    <property type="entry name" value="MNSODISMTASE"/>
</dbReference>
<evidence type="ECO:0000256" key="11">
    <source>
        <dbReference type="ARBA" id="ARBA00029867"/>
    </source>
</evidence>
<dbReference type="SUPFAM" id="SSF53822">
    <property type="entry name" value="Periplasmic binding protein-like I"/>
    <property type="match status" value="1"/>
</dbReference>
<evidence type="ECO:0000256" key="1">
    <source>
        <dbReference type="ARBA" id="ARBA00008714"/>
    </source>
</evidence>
<protein>
    <recommendedName>
        <fullName evidence="3">Superoxide dismutase [Fe]</fullName>
        <ecNumber evidence="2">1.15.1.1</ecNumber>
    </recommendedName>
    <alternativeName>
        <fullName evidence="11">FeSOD</fullName>
    </alternativeName>
</protein>
<dbReference type="PROSITE" id="PS00088">
    <property type="entry name" value="SOD_MN"/>
    <property type="match status" value="1"/>
</dbReference>
<evidence type="ECO:0000259" key="13">
    <source>
        <dbReference type="PROSITE" id="PS50932"/>
    </source>
</evidence>
<dbReference type="GO" id="GO:0003700">
    <property type="term" value="F:DNA-binding transcription factor activity"/>
    <property type="evidence" value="ECO:0007669"/>
    <property type="project" value="TreeGrafter"/>
</dbReference>
<dbReference type="AlphaFoldDB" id="A0A0A2VZR5"/>
<dbReference type="InterPro" id="IPR019831">
    <property type="entry name" value="Mn/Fe_SOD_N"/>
</dbReference>
<keyword evidence="8" id="KW-0805">Transcription regulation</keyword>
<proteinExistence type="inferred from homology"/>
<dbReference type="STRING" id="1245745.A0A0A2VZR5"/>
<evidence type="ECO:0000256" key="4">
    <source>
        <dbReference type="ARBA" id="ARBA00022491"/>
    </source>
</evidence>
<keyword evidence="9" id="KW-0238">DNA-binding</keyword>
<dbReference type="InterPro" id="IPR036324">
    <property type="entry name" value="Mn/Fe_SOD_N_sf"/>
</dbReference>
<dbReference type="InterPro" id="IPR036314">
    <property type="entry name" value="SOD_C_sf"/>
</dbReference>
<dbReference type="NCBIfam" id="NF007979">
    <property type="entry name" value="PRK10703.1"/>
    <property type="match status" value="1"/>
</dbReference>
<evidence type="ECO:0000256" key="9">
    <source>
        <dbReference type="ARBA" id="ARBA00023125"/>
    </source>
</evidence>
<dbReference type="PANTHER" id="PTHR30146:SF148">
    <property type="entry name" value="HTH-TYPE TRANSCRIPTIONAL REPRESSOR PURR-RELATED"/>
    <property type="match status" value="1"/>
</dbReference>
<dbReference type="InterPro" id="IPR028082">
    <property type="entry name" value="Peripla_BP_I"/>
</dbReference>
<feature type="domain" description="HTH lacI-type" evidence="13">
    <location>
        <begin position="245"/>
        <end position="296"/>
    </location>
</feature>
<dbReference type="GO" id="GO:0000976">
    <property type="term" value="F:transcription cis-regulatory region binding"/>
    <property type="evidence" value="ECO:0007669"/>
    <property type="project" value="TreeGrafter"/>
</dbReference>
<dbReference type="FunFam" id="1.10.260.40:FF:000002">
    <property type="entry name" value="HTH-type transcriptional repressor PurR"/>
    <property type="match status" value="1"/>
</dbReference>
<keyword evidence="10" id="KW-0804">Transcription</keyword>
<organism evidence="14 15">
    <name type="scientific">Beauveria bassiana D1-5</name>
    <dbReference type="NCBI Taxonomy" id="1245745"/>
    <lineage>
        <taxon>Eukaryota</taxon>
        <taxon>Fungi</taxon>
        <taxon>Dikarya</taxon>
        <taxon>Ascomycota</taxon>
        <taxon>Pezizomycotina</taxon>
        <taxon>Sordariomycetes</taxon>
        <taxon>Hypocreomycetidae</taxon>
        <taxon>Hypocreales</taxon>
        <taxon>Cordycipitaceae</taxon>
        <taxon>Beauveria</taxon>
    </lineage>
</organism>
<dbReference type="PROSITE" id="PS50932">
    <property type="entry name" value="HTH_LACI_2"/>
    <property type="match status" value="1"/>
</dbReference>
<keyword evidence="5" id="KW-0479">Metal-binding</keyword>
<dbReference type="InterPro" id="IPR057343">
    <property type="entry name" value="PurR_sensor_dom"/>
</dbReference>
<dbReference type="SUPFAM" id="SSF46609">
    <property type="entry name" value="Fe,Mn superoxide dismutase (SOD), N-terminal domain"/>
    <property type="match status" value="1"/>
</dbReference>
<dbReference type="CDD" id="cd06275">
    <property type="entry name" value="PBP1_PurR"/>
    <property type="match status" value="1"/>
</dbReference>
<dbReference type="CDD" id="cd01392">
    <property type="entry name" value="HTH_LacI"/>
    <property type="match status" value="1"/>
</dbReference>
<dbReference type="Gene3D" id="1.10.260.40">
    <property type="entry name" value="lambda repressor-like DNA-binding domains"/>
    <property type="match status" value="1"/>
</dbReference>
<dbReference type="Gene3D" id="1.10.287.990">
    <property type="entry name" value="Fe,Mn superoxide dismutase (SOD) domain"/>
    <property type="match status" value="1"/>
</dbReference>
<keyword evidence="7" id="KW-0408">Iron</keyword>
<evidence type="ECO:0000313" key="15">
    <source>
        <dbReference type="Proteomes" id="UP000030106"/>
    </source>
</evidence>
<comment type="similarity">
    <text evidence="1">Belongs to the iron/manganese superoxide dismutase family.</text>
</comment>
<evidence type="ECO:0000256" key="10">
    <source>
        <dbReference type="ARBA" id="ARBA00023163"/>
    </source>
</evidence>
<accession>A0A0A2VZR5</accession>
<dbReference type="HOGENOM" id="CLU_346802_0_0_1"/>
<dbReference type="Pfam" id="PF00081">
    <property type="entry name" value="Sod_Fe_N"/>
    <property type="match status" value="1"/>
</dbReference>
<dbReference type="InterPro" id="IPR019833">
    <property type="entry name" value="Mn/Fe_SOD_BS"/>
</dbReference>
<dbReference type="InterPro" id="IPR046335">
    <property type="entry name" value="LacI/GalR-like_sensor"/>
</dbReference>
<dbReference type="GO" id="GO:0004784">
    <property type="term" value="F:superoxide dismutase activity"/>
    <property type="evidence" value="ECO:0007669"/>
    <property type="project" value="UniProtKB-EC"/>
</dbReference>
<dbReference type="FunFam" id="3.55.40.20:FF:000001">
    <property type="entry name" value="Superoxide dismutase"/>
    <property type="match status" value="1"/>
</dbReference>
<dbReference type="InterPro" id="IPR001189">
    <property type="entry name" value="Mn/Fe_SOD"/>
</dbReference>
<evidence type="ECO:0000256" key="6">
    <source>
        <dbReference type="ARBA" id="ARBA00023002"/>
    </source>
</evidence>
<evidence type="ECO:0000256" key="7">
    <source>
        <dbReference type="ARBA" id="ARBA00023004"/>
    </source>
</evidence>
<dbReference type="InterPro" id="IPR019832">
    <property type="entry name" value="Mn/Fe_SOD_C"/>
</dbReference>
<dbReference type="InterPro" id="IPR010982">
    <property type="entry name" value="Lambda_DNA-bd_dom_sf"/>
</dbReference>
<gene>
    <name evidence="14" type="ORF">BBAD15_g1109</name>
</gene>
<dbReference type="InterPro" id="IPR000843">
    <property type="entry name" value="HTH_LacI"/>
</dbReference>
<dbReference type="FunFam" id="3.40.50.2300:FF:000045">
    <property type="entry name" value="HTH-type transcriptional repressor PurR"/>
    <property type="match status" value="1"/>
</dbReference>
<dbReference type="Gene3D" id="3.40.50.2300">
    <property type="match status" value="2"/>
</dbReference>
<evidence type="ECO:0000256" key="5">
    <source>
        <dbReference type="ARBA" id="ARBA00022723"/>
    </source>
</evidence>
<dbReference type="NCBIfam" id="NF007832">
    <property type="entry name" value="PRK10543.1"/>
    <property type="match status" value="1"/>
</dbReference>